<dbReference type="PANTHER" id="PTHR43252">
    <property type="entry name" value="TRANSCRIPTIONAL REGULATOR YQJI"/>
    <property type="match status" value="1"/>
</dbReference>
<dbReference type="Proteomes" id="UP000184159">
    <property type="component" value="Unassembled WGS sequence"/>
</dbReference>
<organism evidence="3 4">
    <name type="scientific">Vibrio gazogenes DSM 21264 = NBRC 103151</name>
    <dbReference type="NCBI Taxonomy" id="1123492"/>
    <lineage>
        <taxon>Bacteria</taxon>
        <taxon>Pseudomonadati</taxon>
        <taxon>Pseudomonadota</taxon>
        <taxon>Gammaproteobacteria</taxon>
        <taxon>Vibrionales</taxon>
        <taxon>Vibrionaceae</taxon>
        <taxon>Vibrio</taxon>
    </lineage>
</organism>
<protein>
    <submittedName>
        <fullName evidence="3">PadR family transcriptional regulator, regulatory protein AphA</fullName>
    </submittedName>
</protein>
<evidence type="ECO:0000259" key="1">
    <source>
        <dbReference type="Pfam" id="PF03551"/>
    </source>
</evidence>
<dbReference type="SUPFAM" id="SSF46785">
    <property type="entry name" value="Winged helix' DNA-binding domain"/>
    <property type="match status" value="1"/>
</dbReference>
<accession>A0A1M5BGZ8</accession>
<dbReference type="InterPro" id="IPR018309">
    <property type="entry name" value="Tscrpt_reg_PadR_C"/>
</dbReference>
<reference evidence="4" key="1">
    <citation type="submission" date="2016-11" db="EMBL/GenBank/DDBJ databases">
        <authorList>
            <person name="Varghese N."/>
            <person name="Submissions S."/>
        </authorList>
    </citation>
    <scope>NUCLEOTIDE SEQUENCE [LARGE SCALE GENOMIC DNA]</scope>
    <source>
        <strain evidence="4">DSM 21264</strain>
    </source>
</reference>
<gene>
    <name evidence="3" type="ORF">SAMN02745781_02239</name>
</gene>
<sequence>MSLPHVILTVLSTRDATGYDITKEFSSSIGYFWKASHQQVYRELNKMGQQGLVTCVLEPQEGKPDRKVYSITDAGRQALSQWFDQPTAHPTVRDEFSAKLMACSVQDEKPYREQLVELIEESKKFVAHYQEVEAAYYANPTSLDKQQKLERLTLRRNLLARQAWLDWAEETLETLNELA</sequence>
<dbReference type="EMBL" id="FQUH01000009">
    <property type="protein sequence ID" value="SHF41492.1"/>
    <property type="molecule type" value="Genomic_DNA"/>
</dbReference>
<dbReference type="InterPro" id="IPR036388">
    <property type="entry name" value="WH-like_DNA-bd_sf"/>
</dbReference>
<evidence type="ECO:0000313" key="3">
    <source>
        <dbReference type="EMBL" id="SHF41492.1"/>
    </source>
</evidence>
<dbReference type="Pfam" id="PF03551">
    <property type="entry name" value="PadR"/>
    <property type="match status" value="1"/>
</dbReference>
<keyword evidence="4" id="KW-1185">Reference proteome</keyword>
<dbReference type="RefSeq" id="WP_072959211.1">
    <property type="nucleotide sequence ID" value="NZ_FQUH01000009.1"/>
</dbReference>
<evidence type="ECO:0000259" key="2">
    <source>
        <dbReference type="Pfam" id="PF10400"/>
    </source>
</evidence>
<dbReference type="InterPro" id="IPR036390">
    <property type="entry name" value="WH_DNA-bd_sf"/>
</dbReference>
<dbReference type="AlphaFoldDB" id="A0A1M5BGZ8"/>
<evidence type="ECO:0000313" key="4">
    <source>
        <dbReference type="Proteomes" id="UP000184159"/>
    </source>
</evidence>
<dbReference type="PANTHER" id="PTHR43252:SF4">
    <property type="entry name" value="TRANSCRIPTIONAL REGULATORY PROTEIN"/>
    <property type="match status" value="1"/>
</dbReference>
<feature type="domain" description="Transcription regulator PadR C-terminal" evidence="2">
    <location>
        <begin position="92"/>
        <end position="175"/>
    </location>
</feature>
<proteinExistence type="predicted"/>
<feature type="domain" description="Transcription regulator PadR N-terminal" evidence="1">
    <location>
        <begin position="7"/>
        <end position="80"/>
    </location>
</feature>
<dbReference type="Pfam" id="PF10400">
    <property type="entry name" value="Vir_act_alpha_C"/>
    <property type="match status" value="1"/>
</dbReference>
<dbReference type="Gene3D" id="6.10.140.190">
    <property type="match status" value="1"/>
</dbReference>
<dbReference type="Gene3D" id="1.10.10.10">
    <property type="entry name" value="Winged helix-like DNA-binding domain superfamily/Winged helix DNA-binding domain"/>
    <property type="match status" value="1"/>
</dbReference>
<name>A0A1M5BGZ8_VIBGA</name>
<dbReference type="InterPro" id="IPR005149">
    <property type="entry name" value="Tscrpt_reg_PadR_N"/>
</dbReference>